<dbReference type="Proteomes" id="UP000266385">
    <property type="component" value="Unassembled WGS sequence"/>
</dbReference>
<gene>
    <name evidence="2" type="ORF">D1223_03685</name>
</gene>
<keyword evidence="3" id="KW-1185">Reference proteome</keyword>
<dbReference type="RefSeq" id="WP_119375038.1">
    <property type="nucleotide sequence ID" value="NZ_QWFX01000005.1"/>
</dbReference>
<comment type="caution">
    <text evidence="2">The sequence shown here is derived from an EMBL/GenBank/DDBJ whole genome shotgun (WGS) entry which is preliminary data.</text>
</comment>
<sequence>MTDKGRIARLADEYTAAWNSGSAEAVASFYAEDGEIIINRGEPWQGRAGVAEMAAGFFADVPDLKLTCDEVRTAGDHVVYMWTFTGHDAASGNPLTVQGWEEWDLDGALKVKASRGWFDSEDYARQAAGK</sequence>
<dbReference type="AlphaFoldDB" id="A0A399RP35"/>
<dbReference type="Pfam" id="PF12680">
    <property type="entry name" value="SnoaL_2"/>
    <property type="match status" value="1"/>
</dbReference>
<dbReference type="EMBL" id="QWFX01000005">
    <property type="protein sequence ID" value="RIJ32958.1"/>
    <property type="molecule type" value="Genomic_DNA"/>
</dbReference>
<accession>A0A399RP35</accession>
<protein>
    <submittedName>
        <fullName evidence="2">SgcJ/EcaC family oxidoreductase</fullName>
    </submittedName>
</protein>
<reference evidence="2 3" key="1">
    <citation type="submission" date="2018-08" db="EMBL/GenBank/DDBJ databases">
        <title>Henriciella mobilis sp. nov., isolated from seawater.</title>
        <authorList>
            <person name="Cheng H."/>
            <person name="Wu Y.-H."/>
            <person name="Xu X.-W."/>
            <person name="Guo L.-L."/>
        </authorList>
    </citation>
    <scope>NUCLEOTIDE SEQUENCE [LARGE SCALE GENOMIC DNA]</scope>
    <source>
        <strain evidence="2 3">JN25</strain>
    </source>
</reference>
<feature type="domain" description="SnoaL-like" evidence="1">
    <location>
        <begin position="12"/>
        <end position="106"/>
    </location>
</feature>
<evidence type="ECO:0000259" key="1">
    <source>
        <dbReference type="Pfam" id="PF12680"/>
    </source>
</evidence>
<proteinExistence type="predicted"/>
<evidence type="ECO:0000313" key="3">
    <source>
        <dbReference type="Proteomes" id="UP000266385"/>
    </source>
</evidence>
<evidence type="ECO:0000313" key="2">
    <source>
        <dbReference type="EMBL" id="RIJ32958.1"/>
    </source>
</evidence>
<dbReference type="InterPro" id="IPR037401">
    <property type="entry name" value="SnoaL-like"/>
</dbReference>
<name>A0A399RP35_9PROT</name>
<dbReference type="InterPro" id="IPR032710">
    <property type="entry name" value="NTF2-like_dom_sf"/>
</dbReference>
<dbReference type="InterPro" id="IPR011944">
    <property type="entry name" value="Steroid_delta5-4_isomerase"/>
</dbReference>
<dbReference type="OrthoDB" id="125994at2"/>
<dbReference type="NCBIfam" id="TIGR02246">
    <property type="entry name" value="SgcJ/EcaC family oxidoreductase"/>
    <property type="match status" value="1"/>
</dbReference>
<dbReference type="SUPFAM" id="SSF54427">
    <property type="entry name" value="NTF2-like"/>
    <property type="match status" value="1"/>
</dbReference>
<organism evidence="2 3">
    <name type="scientific">Henriciella mobilis</name>
    <dbReference type="NCBI Taxonomy" id="2305467"/>
    <lineage>
        <taxon>Bacteria</taxon>
        <taxon>Pseudomonadati</taxon>
        <taxon>Pseudomonadota</taxon>
        <taxon>Alphaproteobacteria</taxon>
        <taxon>Hyphomonadales</taxon>
        <taxon>Hyphomonadaceae</taxon>
        <taxon>Henriciella</taxon>
    </lineage>
</organism>
<dbReference type="Gene3D" id="3.10.450.50">
    <property type="match status" value="1"/>
</dbReference>